<feature type="domain" description="EB" evidence="1">
    <location>
        <begin position="8"/>
        <end position="47"/>
    </location>
</feature>
<proteinExistence type="predicted"/>
<dbReference type="Pfam" id="PF01683">
    <property type="entry name" value="EB"/>
    <property type="match status" value="1"/>
</dbReference>
<organism evidence="2 3">
    <name type="scientific">Romanomermis culicivorax</name>
    <name type="common">Nematode worm</name>
    <dbReference type="NCBI Taxonomy" id="13658"/>
    <lineage>
        <taxon>Eukaryota</taxon>
        <taxon>Metazoa</taxon>
        <taxon>Ecdysozoa</taxon>
        <taxon>Nematoda</taxon>
        <taxon>Enoplea</taxon>
        <taxon>Dorylaimia</taxon>
        <taxon>Mermithida</taxon>
        <taxon>Mermithoidea</taxon>
        <taxon>Mermithidae</taxon>
        <taxon>Romanomermis</taxon>
    </lineage>
</organism>
<keyword evidence="2" id="KW-1185">Reference proteome</keyword>
<accession>A0A915HD72</accession>
<reference evidence="3" key="1">
    <citation type="submission" date="2022-11" db="UniProtKB">
        <authorList>
            <consortium name="WormBaseParasite"/>
        </authorList>
    </citation>
    <scope>IDENTIFICATION</scope>
</reference>
<evidence type="ECO:0000313" key="3">
    <source>
        <dbReference type="WBParaSite" id="nRc.2.0.1.t00020-RA"/>
    </source>
</evidence>
<protein>
    <submittedName>
        <fullName evidence="3">EB domain-containing protein</fullName>
    </submittedName>
</protein>
<dbReference type="WBParaSite" id="nRc.2.0.1.t00020-RA">
    <property type="protein sequence ID" value="nRc.2.0.1.t00020-RA"/>
    <property type="gene ID" value="nRc.2.0.1.g00020"/>
</dbReference>
<sequence length="206" mass="22829">MREINKLKFVSPNDPCKSDEICTGGSECSSDKICRCLSDTTLSNGLCLMNSPAIVSNMASISYTVSPDVTGRLKENFYHQSFVGPSNSCASGEKCVNGSMCNAQTLKCDCPDHMIIVDDLCVPRLQYETNSIETMGSHVLMFVQRFGQLCNQSTDCIFGLECWHKVCTCPFATRFNVTSQRCYPNVKNVPHDPQSVSYSTLDDLRK</sequence>
<evidence type="ECO:0000259" key="1">
    <source>
        <dbReference type="Pfam" id="PF01683"/>
    </source>
</evidence>
<dbReference type="Proteomes" id="UP000887565">
    <property type="component" value="Unplaced"/>
</dbReference>
<dbReference type="InterPro" id="IPR006149">
    <property type="entry name" value="EB_dom"/>
</dbReference>
<dbReference type="AlphaFoldDB" id="A0A915HD72"/>
<evidence type="ECO:0000313" key="2">
    <source>
        <dbReference type="Proteomes" id="UP000887565"/>
    </source>
</evidence>
<name>A0A915HD72_ROMCU</name>